<dbReference type="Proteomes" id="UP000886814">
    <property type="component" value="Unassembled WGS sequence"/>
</dbReference>
<gene>
    <name evidence="1" type="ORF">H9747_05855</name>
</gene>
<comment type="caution">
    <text evidence="1">The sequence shown here is derived from an EMBL/GenBank/DDBJ whole genome shotgun (WGS) entry which is preliminary data.</text>
</comment>
<organism evidence="1 2">
    <name type="scientific">Candidatus Blautia stercorigallinarum</name>
    <dbReference type="NCBI Taxonomy" id="2838501"/>
    <lineage>
        <taxon>Bacteria</taxon>
        <taxon>Bacillati</taxon>
        <taxon>Bacillota</taxon>
        <taxon>Clostridia</taxon>
        <taxon>Lachnospirales</taxon>
        <taxon>Lachnospiraceae</taxon>
        <taxon>Blautia</taxon>
    </lineage>
</organism>
<proteinExistence type="predicted"/>
<sequence length="90" mass="10594">MVGKEELIYRWLNKLLFLCKRIKQIALAGYMKIQSFLLGTSKICVYAFAIRMVRMIAEAENRSGLCDSRKRKWIADFFLQRGFLLSILKK</sequence>
<evidence type="ECO:0000313" key="1">
    <source>
        <dbReference type="EMBL" id="HIV38512.1"/>
    </source>
</evidence>
<name>A0A9D1PC37_9FIRM</name>
<protein>
    <submittedName>
        <fullName evidence="1">Uncharacterized protein</fullName>
    </submittedName>
</protein>
<dbReference type="AlphaFoldDB" id="A0A9D1PC37"/>
<reference evidence="1" key="2">
    <citation type="submission" date="2021-04" db="EMBL/GenBank/DDBJ databases">
        <authorList>
            <person name="Gilroy R."/>
        </authorList>
    </citation>
    <scope>NUCLEOTIDE SEQUENCE</scope>
    <source>
        <strain evidence="1">CHK195-9823</strain>
    </source>
</reference>
<dbReference type="EMBL" id="DXIQ01000034">
    <property type="protein sequence ID" value="HIV38512.1"/>
    <property type="molecule type" value="Genomic_DNA"/>
</dbReference>
<evidence type="ECO:0000313" key="2">
    <source>
        <dbReference type="Proteomes" id="UP000886814"/>
    </source>
</evidence>
<reference evidence="1" key="1">
    <citation type="journal article" date="2021" name="PeerJ">
        <title>Extensive microbial diversity within the chicken gut microbiome revealed by metagenomics and culture.</title>
        <authorList>
            <person name="Gilroy R."/>
            <person name="Ravi A."/>
            <person name="Getino M."/>
            <person name="Pursley I."/>
            <person name="Horton D.L."/>
            <person name="Alikhan N.F."/>
            <person name="Baker D."/>
            <person name="Gharbi K."/>
            <person name="Hall N."/>
            <person name="Watson M."/>
            <person name="Adriaenssens E.M."/>
            <person name="Foster-Nyarko E."/>
            <person name="Jarju S."/>
            <person name="Secka A."/>
            <person name="Antonio M."/>
            <person name="Oren A."/>
            <person name="Chaudhuri R.R."/>
            <person name="La Ragione R."/>
            <person name="Hildebrand F."/>
            <person name="Pallen M.J."/>
        </authorList>
    </citation>
    <scope>NUCLEOTIDE SEQUENCE</scope>
    <source>
        <strain evidence="1">CHK195-9823</strain>
    </source>
</reference>
<accession>A0A9D1PC37</accession>